<evidence type="ECO:0000313" key="5">
    <source>
        <dbReference type="Proteomes" id="UP000183263"/>
    </source>
</evidence>
<dbReference type="SMART" id="SM00062">
    <property type="entry name" value="PBPb"/>
    <property type="match status" value="1"/>
</dbReference>
<keyword evidence="2" id="KW-0732">Signal</keyword>
<feature type="signal peptide" evidence="2">
    <location>
        <begin position="1"/>
        <end position="26"/>
    </location>
</feature>
<evidence type="ECO:0000259" key="3">
    <source>
        <dbReference type="SMART" id="SM00062"/>
    </source>
</evidence>
<dbReference type="InterPro" id="IPR015168">
    <property type="entry name" value="SsuA/THI5"/>
</dbReference>
<dbReference type="EMBL" id="FNDN01000009">
    <property type="protein sequence ID" value="SDI65125.1"/>
    <property type="molecule type" value="Genomic_DNA"/>
</dbReference>
<feature type="domain" description="Solute-binding protein family 3/N-terminal" evidence="3">
    <location>
        <begin position="48"/>
        <end position="246"/>
    </location>
</feature>
<evidence type="ECO:0000256" key="2">
    <source>
        <dbReference type="SAM" id="SignalP"/>
    </source>
</evidence>
<dbReference type="PANTHER" id="PTHR30024">
    <property type="entry name" value="ALIPHATIC SULFONATES-BINDING PROTEIN-RELATED"/>
    <property type="match status" value="1"/>
</dbReference>
<keyword evidence="5" id="KW-1185">Reference proteome</keyword>
<proteinExistence type="inferred from homology"/>
<dbReference type="InterPro" id="IPR001638">
    <property type="entry name" value="Solute-binding_3/MltF_N"/>
</dbReference>
<sequence length="322" mass="33240">MNRSLTRLLASTLGAAAALMSVVACTDAGPTDSSALTVGFVVDPSWAQIPVAAAEGFFDEHGVDVEVVNFQSGVEALQAVAAGQVDVATAADVPTSAVLTRSPSLRVIGDGSRWEGSRIVARRSAGITDVGDLAGASIGTPIGTSASYFAADVLHQNGIEAELVQVSPSAMVTAATQQNVDAVSIFQPYQAQVVAALGDDAVELAGGTYRQHSLYLATAAAVEDKSTALSAFFAALADAGAELTANSDSAVSAVASATQLDPDLLRSVLPQFDFALQLRPELAEKLDELGQWAQAQGSIDAGARIPDYQEFLEDRFLPDADR</sequence>
<feature type="chain" id="PRO_5038534607" evidence="2">
    <location>
        <begin position="27"/>
        <end position="322"/>
    </location>
</feature>
<dbReference type="PROSITE" id="PS51257">
    <property type="entry name" value="PROKAR_LIPOPROTEIN"/>
    <property type="match status" value="1"/>
</dbReference>
<protein>
    <submittedName>
        <fullName evidence="4">NitT/TauT family transport system substrate-binding protein</fullName>
    </submittedName>
</protein>
<name>A0A1G8MB83_9NOCA</name>
<reference evidence="4 5" key="1">
    <citation type="submission" date="2016-10" db="EMBL/GenBank/DDBJ databases">
        <authorList>
            <person name="de Groot N.N."/>
        </authorList>
    </citation>
    <scope>NUCLEOTIDE SEQUENCE [LARGE SCALE GENOMIC DNA]</scope>
    <source>
        <strain evidence="4 5">DSM 44892</strain>
    </source>
</reference>
<evidence type="ECO:0000256" key="1">
    <source>
        <dbReference type="ARBA" id="ARBA00010742"/>
    </source>
</evidence>
<gene>
    <name evidence="4" type="ORF">SAMN05444695_109163</name>
</gene>
<dbReference type="Proteomes" id="UP000183263">
    <property type="component" value="Unassembled WGS sequence"/>
</dbReference>
<dbReference type="AlphaFoldDB" id="A0A1G8MB83"/>
<dbReference type="RefSeq" id="WP_139183297.1">
    <property type="nucleotide sequence ID" value="NZ_CP048813.1"/>
</dbReference>
<accession>A0A1G8MB83</accession>
<dbReference type="OrthoDB" id="4527058at2"/>
<dbReference type="SUPFAM" id="SSF53850">
    <property type="entry name" value="Periplasmic binding protein-like II"/>
    <property type="match status" value="1"/>
</dbReference>
<dbReference type="PANTHER" id="PTHR30024:SF42">
    <property type="entry name" value="ALIPHATIC SULFONATES-BINDING PROTEIN-RELATED"/>
    <property type="match status" value="1"/>
</dbReference>
<organism evidence="4 5">
    <name type="scientific">Rhodococcus triatomae</name>
    <dbReference type="NCBI Taxonomy" id="300028"/>
    <lineage>
        <taxon>Bacteria</taxon>
        <taxon>Bacillati</taxon>
        <taxon>Actinomycetota</taxon>
        <taxon>Actinomycetes</taxon>
        <taxon>Mycobacteriales</taxon>
        <taxon>Nocardiaceae</taxon>
        <taxon>Rhodococcus</taxon>
    </lineage>
</organism>
<comment type="similarity">
    <text evidence="1">Belongs to the bacterial solute-binding protein SsuA/TauA family.</text>
</comment>
<dbReference type="Pfam" id="PF09084">
    <property type="entry name" value="NMT1"/>
    <property type="match status" value="1"/>
</dbReference>
<evidence type="ECO:0000313" key="4">
    <source>
        <dbReference type="EMBL" id="SDI65125.1"/>
    </source>
</evidence>
<dbReference type="Gene3D" id="3.40.190.10">
    <property type="entry name" value="Periplasmic binding protein-like II"/>
    <property type="match status" value="2"/>
</dbReference>